<dbReference type="Proteomes" id="UP000714817">
    <property type="component" value="Unassembled WGS sequence"/>
</dbReference>
<dbReference type="InterPro" id="IPR000413">
    <property type="entry name" value="Integrin_alpha"/>
</dbReference>
<evidence type="ECO:0000313" key="5">
    <source>
        <dbReference type="EMBL" id="MCA9302210.1"/>
    </source>
</evidence>
<dbReference type="PANTHER" id="PTHR23221">
    <property type="entry name" value="GLYCOSYLPHOSPHATIDYLINOSITOL PHOSPHOLIPASE D"/>
    <property type="match status" value="1"/>
</dbReference>
<proteinExistence type="predicted"/>
<dbReference type="Pfam" id="PF01839">
    <property type="entry name" value="FG-GAP"/>
    <property type="match status" value="5"/>
</dbReference>
<dbReference type="GO" id="GO:0016787">
    <property type="term" value="F:hydrolase activity"/>
    <property type="evidence" value="ECO:0007669"/>
    <property type="project" value="UniProtKB-KW"/>
</dbReference>
<gene>
    <name evidence="5" type="ORF">KDA10_02515</name>
</gene>
<dbReference type="PROSITE" id="PS51470">
    <property type="entry name" value="FG_GAP"/>
    <property type="match status" value="3"/>
</dbReference>
<dbReference type="InterPro" id="IPR028994">
    <property type="entry name" value="Integrin_alpha_N"/>
</dbReference>
<dbReference type="EMBL" id="JAGQNY010000008">
    <property type="protein sequence ID" value="MCA9302210.1"/>
    <property type="molecule type" value="Genomic_DNA"/>
</dbReference>
<evidence type="ECO:0000313" key="6">
    <source>
        <dbReference type="Proteomes" id="UP000714817"/>
    </source>
</evidence>
<reference evidence="5" key="1">
    <citation type="submission" date="2020-04" db="EMBL/GenBank/DDBJ databases">
        <authorList>
            <person name="Zhang T."/>
        </authorList>
    </citation>
    <scope>NUCLEOTIDE SEQUENCE</scope>
    <source>
        <strain evidence="5">HKST-UBA80</strain>
    </source>
</reference>
<dbReference type="Gene3D" id="2.130.10.130">
    <property type="entry name" value="Integrin alpha, N-terminal"/>
    <property type="match status" value="3"/>
</dbReference>
<dbReference type="InterPro" id="IPR013517">
    <property type="entry name" value="FG-GAP"/>
</dbReference>
<keyword evidence="3" id="KW-0378">Hydrolase</keyword>
<organism evidence="5 6">
    <name type="scientific">candidate division WWE3 bacterium</name>
    <dbReference type="NCBI Taxonomy" id="2053526"/>
    <lineage>
        <taxon>Bacteria</taxon>
        <taxon>Katanobacteria</taxon>
    </lineage>
</organism>
<dbReference type="AlphaFoldDB" id="A0A955IX74"/>
<dbReference type="InterPro" id="IPR013519">
    <property type="entry name" value="Int_alpha_beta-p"/>
</dbReference>
<reference evidence="5" key="2">
    <citation type="journal article" date="2021" name="Microbiome">
        <title>Successional dynamics and alternative stable states in a saline activated sludge microbial community over 9 years.</title>
        <authorList>
            <person name="Wang Y."/>
            <person name="Ye J."/>
            <person name="Ju F."/>
            <person name="Liu L."/>
            <person name="Boyd J.A."/>
            <person name="Deng Y."/>
            <person name="Parks D.H."/>
            <person name="Jiang X."/>
            <person name="Yin X."/>
            <person name="Woodcroft B.J."/>
            <person name="Tyson G.W."/>
            <person name="Hugenholtz P."/>
            <person name="Polz M.F."/>
            <person name="Zhang T."/>
        </authorList>
    </citation>
    <scope>NUCLEOTIDE SEQUENCE</scope>
    <source>
        <strain evidence="5">HKST-UBA80</strain>
    </source>
</reference>
<comment type="caution">
    <text evidence="5">The sequence shown here is derived from an EMBL/GenBank/DDBJ whole genome shotgun (WGS) entry which is preliminary data.</text>
</comment>
<dbReference type="PANTHER" id="PTHR23221:SF7">
    <property type="entry name" value="PHOSPHATIDYLINOSITOL-GLYCAN-SPECIFIC PHOSPHOLIPASE D"/>
    <property type="match status" value="1"/>
</dbReference>
<protein>
    <submittedName>
        <fullName evidence="5">FG-GAP repeat protein</fullName>
    </submittedName>
</protein>
<name>A0A955IX74_UNCKA</name>
<dbReference type="SMART" id="SM00191">
    <property type="entry name" value="Int_alpha"/>
    <property type="match status" value="5"/>
</dbReference>
<dbReference type="PRINTS" id="PR01185">
    <property type="entry name" value="INTEGRINA"/>
</dbReference>
<keyword evidence="1" id="KW-0732">Signal</keyword>
<evidence type="ECO:0000256" key="2">
    <source>
        <dbReference type="ARBA" id="ARBA00022737"/>
    </source>
</evidence>
<dbReference type="GO" id="GO:0007155">
    <property type="term" value="P:cell adhesion"/>
    <property type="evidence" value="ECO:0007669"/>
    <property type="project" value="InterPro"/>
</dbReference>
<keyword evidence="4" id="KW-0325">Glycoprotein</keyword>
<evidence type="ECO:0000256" key="4">
    <source>
        <dbReference type="ARBA" id="ARBA00023180"/>
    </source>
</evidence>
<sequence>MQKNAKVLSIIISVTLIFNFFLQPMAAFEQNTSLADSDASFAANVLGDNVGNALSSAGDVNGDGYDDFLLGVRYGGDIEAGAVYLILGKAEGWAMGADIDDADASFEGEEAYDNAGYSIAGAGDVNNDGYDDFLIGVSDADSGLGKTYLILGKEEGWAMETSLADADASFVGEYESDYSGFSVSGAGDVNNDGYDDFLIGAPDADSETGETYLILGKEGSWAMETSLADADASFEGEEAYDSAGYSIAGAGDVNDDGYDDFLLGSPWYNETEDAYEGKSYLILGKEGGWAMETSLADADASFIGEYIYDYSGQAVSGAGDVNGDGADDILIGAPGDGEDENLYGRVYLLLGTPSEEDPSEDIITNDNNNPTPKNTFKKDAKCRWQDPNELTWVLLEPMDKNGVSGINLTWVQYGADKINIKIDDGTGSYPWNITEISNDGQEFLPNVFAWQNIKVQAVNHCNKGKWSQEFSYTSYPEGWYNVK</sequence>
<dbReference type="SUPFAM" id="SSF69318">
    <property type="entry name" value="Integrin alpha N-terminal domain"/>
    <property type="match status" value="2"/>
</dbReference>
<evidence type="ECO:0000256" key="3">
    <source>
        <dbReference type="ARBA" id="ARBA00022801"/>
    </source>
</evidence>
<accession>A0A955IX74</accession>
<evidence type="ECO:0000256" key="1">
    <source>
        <dbReference type="ARBA" id="ARBA00022729"/>
    </source>
</evidence>
<keyword evidence="2" id="KW-0677">Repeat</keyword>
<dbReference type="GO" id="GO:0008305">
    <property type="term" value="C:integrin complex"/>
    <property type="evidence" value="ECO:0007669"/>
    <property type="project" value="InterPro"/>
</dbReference>